<dbReference type="RefSeq" id="WP_132115557.1">
    <property type="nucleotide sequence ID" value="NZ_SMJU01000003.1"/>
</dbReference>
<dbReference type="Gene3D" id="1.10.260.40">
    <property type="entry name" value="lambda repressor-like DNA-binding domains"/>
    <property type="match status" value="1"/>
</dbReference>
<reference evidence="2 3" key="1">
    <citation type="submission" date="2019-02" db="EMBL/GenBank/DDBJ databases">
        <title>Arundinibacter roseus gen. nov., sp. nov., a new member of the family Cytophagaceae.</title>
        <authorList>
            <person name="Szuroczki S."/>
            <person name="Khayer B."/>
            <person name="Sproer C."/>
            <person name="Toumi M."/>
            <person name="Szabo A."/>
            <person name="Felfoldi T."/>
            <person name="Schumann P."/>
            <person name="Toth E."/>
        </authorList>
    </citation>
    <scope>NUCLEOTIDE SEQUENCE [LARGE SCALE GENOMIC DNA]</scope>
    <source>
        <strain evidence="2 3">DMA-k-7a</strain>
    </source>
</reference>
<feature type="domain" description="HTH cro/C1-type" evidence="1">
    <location>
        <begin position="65"/>
        <end position="118"/>
    </location>
</feature>
<evidence type="ECO:0000313" key="3">
    <source>
        <dbReference type="Proteomes" id="UP000295706"/>
    </source>
</evidence>
<dbReference type="Pfam" id="PF01381">
    <property type="entry name" value="HTH_3"/>
    <property type="match status" value="1"/>
</dbReference>
<dbReference type="InterPro" id="IPR001387">
    <property type="entry name" value="Cro/C1-type_HTH"/>
</dbReference>
<dbReference type="GO" id="GO:0006355">
    <property type="term" value="P:regulation of DNA-templated transcription"/>
    <property type="evidence" value="ECO:0007669"/>
    <property type="project" value="InterPro"/>
</dbReference>
<gene>
    <name evidence="2" type="ORF">EZE20_06065</name>
</gene>
<sequence>MSRKISWYLIDSEQEYSKALTRYQEIKYAENGTDEHKEKLLVAHLISSYEEKTSQLPEVDPIEMIKIRMEDFGYKPADLAKEFGDKGTISKILNYKRALSMTMVRRFSKLLHIPVDALIAEYELR</sequence>
<protein>
    <submittedName>
        <fullName evidence="2">Helix-turn-helix domain-containing protein</fullName>
    </submittedName>
</protein>
<accession>A0A4R4KHE2</accession>
<evidence type="ECO:0000259" key="1">
    <source>
        <dbReference type="PROSITE" id="PS50943"/>
    </source>
</evidence>
<proteinExistence type="predicted"/>
<dbReference type="EMBL" id="SMJU01000003">
    <property type="protein sequence ID" value="TDB67507.1"/>
    <property type="molecule type" value="Genomic_DNA"/>
</dbReference>
<evidence type="ECO:0000313" key="2">
    <source>
        <dbReference type="EMBL" id="TDB67507.1"/>
    </source>
</evidence>
<dbReference type="PROSITE" id="PS50943">
    <property type="entry name" value="HTH_CROC1"/>
    <property type="match status" value="1"/>
</dbReference>
<dbReference type="InterPro" id="IPR010982">
    <property type="entry name" value="Lambda_DNA-bd_dom_sf"/>
</dbReference>
<dbReference type="InterPro" id="IPR039060">
    <property type="entry name" value="Antitox_HigA"/>
</dbReference>
<dbReference type="GO" id="GO:0001046">
    <property type="term" value="F:core promoter sequence-specific DNA binding"/>
    <property type="evidence" value="ECO:0007669"/>
    <property type="project" value="TreeGrafter"/>
</dbReference>
<dbReference type="Proteomes" id="UP000295706">
    <property type="component" value="Unassembled WGS sequence"/>
</dbReference>
<dbReference type="SUPFAM" id="SSF47413">
    <property type="entry name" value="lambda repressor-like DNA-binding domains"/>
    <property type="match status" value="1"/>
</dbReference>
<dbReference type="PANTHER" id="PTHR40455">
    <property type="entry name" value="ANTITOXIN HIGA"/>
    <property type="match status" value="1"/>
</dbReference>
<dbReference type="PANTHER" id="PTHR40455:SF1">
    <property type="entry name" value="ANTITOXIN HIGA"/>
    <property type="match status" value="1"/>
</dbReference>
<organism evidence="2 3">
    <name type="scientific">Arundinibacter roseus</name>
    <dbReference type="NCBI Taxonomy" id="2070510"/>
    <lineage>
        <taxon>Bacteria</taxon>
        <taxon>Pseudomonadati</taxon>
        <taxon>Bacteroidota</taxon>
        <taxon>Cytophagia</taxon>
        <taxon>Cytophagales</taxon>
        <taxon>Spirosomataceae</taxon>
        <taxon>Arundinibacter</taxon>
    </lineage>
</organism>
<dbReference type="SMART" id="SM00530">
    <property type="entry name" value="HTH_XRE"/>
    <property type="match status" value="1"/>
</dbReference>
<name>A0A4R4KHE2_9BACT</name>
<keyword evidence="3" id="KW-1185">Reference proteome</keyword>
<dbReference type="AlphaFoldDB" id="A0A4R4KHE2"/>
<comment type="caution">
    <text evidence="2">The sequence shown here is derived from an EMBL/GenBank/DDBJ whole genome shotgun (WGS) entry which is preliminary data.</text>
</comment>
<dbReference type="OrthoDB" id="9796786at2"/>